<accession>A0A316D9Q7</accession>
<dbReference type="SUPFAM" id="SSF52151">
    <property type="entry name" value="FabD/lysophospholipase-like"/>
    <property type="match status" value="1"/>
</dbReference>
<dbReference type="EC" id="2.3.1.39" evidence="1"/>
<dbReference type="InterPro" id="IPR036736">
    <property type="entry name" value="ACP-like_sf"/>
</dbReference>
<dbReference type="Pfam" id="PF00698">
    <property type="entry name" value="Acyl_transf_1"/>
    <property type="match status" value="1"/>
</dbReference>
<dbReference type="GO" id="GO:0005829">
    <property type="term" value="C:cytosol"/>
    <property type="evidence" value="ECO:0007669"/>
    <property type="project" value="TreeGrafter"/>
</dbReference>
<reference evidence="7 8" key="1">
    <citation type="submission" date="2018-05" db="EMBL/GenBank/DDBJ databases">
        <title>Genomic Encyclopedia of Type Strains, Phase IV (KMG-IV): sequencing the most valuable type-strain genomes for metagenomic binning, comparative biology and taxonomic classification.</title>
        <authorList>
            <person name="Goeker M."/>
        </authorList>
    </citation>
    <scope>NUCLEOTIDE SEQUENCE [LARGE SCALE GENOMIC DNA]</scope>
    <source>
        <strain evidence="7 8">DSM 18773</strain>
    </source>
</reference>
<dbReference type="SUPFAM" id="SSF55048">
    <property type="entry name" value="Probable ACP-binding domain of malonyl-CoA ACP transacylase"/>
    <property type="match status" value="1"/>
</dbReference>
<evidence type="ECO:0000256" key="3">
    <source>
        <dbReference type="ARBA" id="ARBA00023315"/>
    </source>
</evidence>
<keyword evidence="2" id="KW-0808">Transferase</keyword>
<keyword evidence="3" id="KW-0012">Acyltransferase</keyword>
<sequence>MSDKVAVLFPGQGAYYGGVFHELSSAYPQIQAVFAEIEQVAVDKLGQSISELLFAENKLELPDFLERHPDLLQMALYGIGVASYKLLEAQGFRPEVMIGHSFGEIAALVCAGAYTIRQGAEIVCHRIHALQQLGHVQGSMLALSTDLQRVEHLLGLLREPNAVVSVLNHPGQIVVSGPDDRIRVLKDVCKAVNISTVLLKSPYPFHNPMLAPAVEEFARRLKQIEQAPLQVPVYSPILGRTYSDEDDLGACLAEHFVRPVNFSAGIRGAFEAGVRVFVECGARDALCKATHTILKGEEGFVTIPLLQNGVGEKISLAHAEGILRDRGLLAANLLDQFWASHGAQIQNYIHQELLTFLNQQVGTLGEVAVAGTREDVQEVQVVQEVHAPAVAKPQRQQVYQELVAFYAEALEYPEEVFTEDVALEAELGVDSVKQTELMARVSEQYNLPPRPSDFRLSDYPTMGQIAAYVYEKLPDGAPADVSDTAPSGSVTTLAPTAPDAPATPAAPAREQLFGQLVSLYAEALEYPEEVFTEDVALEAELGVDSVKQTELMARVSEQYNLPPRQADFRLSDYPTMGQITDFVHSMMTKEVARV</sequence>
<dbReference type="Pfam" id="PF00550">
    <property type="entry name" value="PP-binding"/>
    <property type="match status" value="2"/>
</dbReference>
<dbReference type="Gene3D" id="3.40.366.10">
    <property type="entry name" value="Malonyl-Coenzyme A Acyl Carrier Protein, domain 2"/>
    <property type="match status" value="1"/>
</dbReference>
<dbReference type="PROSITE" id="PS50075">
    <property type="entry name" value="CARRIER"/>
    <property type="match status" value="2"/>
</dbReference>
<comment type="caution">
    <text evidence="7">The sequence shown here is derived from an EMBL/GenBank/DDBJ whole genome shotgun (WGS) entry which is preliminary data.</text>
</comment>
<evidence type="ECO:0000313" key="8">
    <source>
        <dbReference type="Proteomes" id="UP000245634"/>
    </source>
</evidence>
<dbReference type="GO" id="GO:0006633">
    <property type="term" value="P:fatty acid biosynthetic process"/>
    <property type="evidence" value="ECO:0007669"/>
    <property type="project" value="TreeGrafter"/>
</dbReference>
<dbReference type="PANTHER" id="PTHR42681:SF1">
    <property type="entry name" value="MALONYL-COA-ACYL CARRIER PROTEIN TRANSACYLASE, MITOCHONDRIAL"/>
    <property type="match status" value="1"/>
</dbReference>
<dbReference type="RefSeq" id="WP_170119372.1">
    <property type="nucleotide sequence ID" value="NZ_QGGL01000006.1"/>
</dbReference>
<feature type="domain" description="Carrier" evidence="6">
    <location>
        <begin position="507"/>
        <end position="587"/>
    </location>
</feature>
<protein>
    <recommendedName>
        <fullName evidence="1">[acyl-carrier-protein] S-malonyltransferase</fullName>
        <ecNumber evidence="1">2.3.1.39</ecNumber>
    </recommendedName>
</protein>
<dbReference type="InterPro" id="IPR016036">
    <property type="entry name" value="Malonyl_transacylase_ACP-bd"/>
</dbReference>
<evidence type="ECO:0000256" key="1">
    <source>
        <dbReference type="ARBA" id="ARBA00013258"/>
    </source>
</evidence>
<feature type="region of interest" description="Disordered" evidence="5">
    <location>
        <begin position="479"/>
        <end position="504"/>
    </location>
</feature>
<keyword evidence="8" id="KW-1185">Reference proteome</keyword>
<dbReference type="InterPro" id="IPR050858">
    <property type="entry name" value="Mal-CoA-ACP_Trans/PKS_FabD"/>
</dbReference>
<evidence type="ECO:0000259" key="6">
    <source>
        <dbReference type="PROSITE" id="PS50075"/>
    </source>
</evidence>
<dbReference type="SUPFAM" id="SSF47336">
    <property type="entry name" value="ACP-like"/>
    <property type="match status" value="2"/>
</dbReference>
<gene>
    <name evidence="7" type="ORF">C7459_106211</name>
</gene>
<evidence type="ECO:0000256" key="4">
    <source>
        <dbReference type="ARBA" id="ARBA00048462"/>
    </source>
</evidence>
<name>A0A316D9Q7_9BACL</name>
<evidence type="ECO:0000313" key="7">
    <source>
        <dbReference type="EMBL" id="PWK13931.1"/>
    </source>
</evidence>
<dbReference type="InterPro" id="IPR001227">
    <property type="entry name" value="Ac_transferase_dom_sf"/>
</dbReference>
<dbReference type="InterPro" id="IPR009081">
    <property type="entry name" value="PP-bd_ACP"/>
</dbReference>
<feature type="compositionally biased region" description="Low complexity" evidence="5">
    <location>
        <begin position="491"/>
        <end position="504"/>
    </location>
</feature>
<dbReference type="Gene3D" id="1.10.1200.10">
    <property type="entry name" value="ACP-like"/>
    <property type="match status" value="2"/>
</dbReference>
<evidence type="ECO:0000256" key="5">
    <source>
        <dbReference type="SAM" id="MobiDB-lite"/>
    </source>
</evidence>
<dbReference type="SMART" id="SM00827">
    <property type="entry name" value="PKS_AT"/>
    <property type="match status" value="1"/>
</dbReference>
<proteinExistence type="predicted"/>
<organism evidence="7 8">
    <name type="scientific">Tumebacillus permanentifrigoris</name>
    <dbReference type="NCBI Taxonomy" id="378543"/>
    <lineage>
        <taxon>Bacteria</taxon>
        <taxon>Bacillati</taxon>
        <taxon>Bacillota</taxon>
        <taxon>Bacilli</taxon>
        <taxon>Bacillales</taxon>
        <taxon>Alicyclobacillaceae</taxon>
        <taxon>Tumebacillus</taxon>
    </lineage>
</organism>
<dbReference type="Proteomes" id="UP000245634">
    <property type="component" value="Unassembled WGS sequence"/>
</dbReference>
<dbReference type="GO" id="GO:0004314">
    <property type="term" value="F:[acyl-carrier-protein] S-malonyltransferase activity"/>
    <property type="evidence" value="ECO:0007669"/>
    <property type="project" value="UniProtKB-EC"/>
</dbReference>
<dbReference type="InterPro" id="IPR014043">
    <property type="entry name" value="Acyl_transferase_dom"/>
</dbReference>
<evidence type="ECO:0000256" key="2">
    <source>
        <dbReference type="ARBA" id="ARBA00022679"/>
    </source>
</evidence>
<dbReference type="InterPro" id="IPR016035">
    <property type="entry name" value="Acyl_Trfase/lysoPLipase"/>
</dbReference>
<dbReference type="EMBL" id="QGGL01000006">
    <property type="protein sequence ID" value="PWK13931.1"/>
    <property type="molecule type" value="Genomic_DNA"/>
</dbReference>
<comment type="catalytic activity">
    <reaction evidence="4">
        <text>holo-[ACP] + malonyl-CoA = malonyl-[ACP] + CoA</text>
        <dbReference type="Rhea" id="RHEA:41792"/>
        <dbReference type="Rhea" id="RHEA-COMP:9623"/>
        <dbReference type="Rhea" id="RHEA-COMP:9685"/>
        <dbReference type="ChEBI" id="CHEBI:57287"/>
        <dbReference type="ChEBI" id="CHEBI:57384"/>
        <dbReference type="ChEBI" id="CHEBI:64479"/>
        <dbReference type="ChEBI" id="CHEBI:78449"/>
        <dbReference type="EC" id="2.3.1.39"/>
    </reaction>
</comment>
<feature type="domain" description="Carrier" evidence="6">
    <location>
        <begin position="393"/>
        <end position="473"/>
    </location>
</feature>
<dbReference type="PANTHER" id="PTHR42681">
    <property type="entry name" value="MALONYL-COA-ACYL CARRIER PROTEIN TRANSACYLASE, MITOCHONDRIAL"/>
    <property type="match status" value="1"/>
</dbReference>
<dbReference type="AlphaFoldDB" id="A0A316D9Q7"/>